<comment type="caution">
    <text evidence="3">The sequence shown here is derived from an EMBL/GenBank/DDBJ whole genome shotgun (WGS) entry which is preliminary data.</text>
</comment>
<evidence type="ECO:0000313" key="6">
    <source>
        <dbReference type="Proteomes" id="UP000576087"/>
    </source>
</evidence>
<gene>
    <name evidence="2" type="ORF">GGE31_000304</name>
    <name evidence="1" type="ORF">GGE33_001481</name>
    <name evidence="3" type="ORF">GGE35_000302</name>
</gene>
<proteinExistence type="predicted"/>
<name>A0A7W6UUD1_9HYPH</name>
<sequence length="71" mass="7666">MRTIYWDKPVSVGGRLIFGPLDAQEHMVSSWTAVKDSSFAVAASAILDALAGRASPDVARELFEKALSNSR</sequence>
<evidence type="ECO:0000313" key="1">
    <source>
        <dbReference type="EMBL" id="MBB4347773.1"/>
    </source>
</evidence>
<dbReference type="EMBL" id="JACIGY010000001">
    <property type="protein sequence ID" value="MBB4409833.1"/>
    <property type="molecule type" value="Genomic_DNA"/>
</dbReference>
<evidence type="ECO:0000313" key="4">
    <source>
        <dbReference type="Proteomes" id="UP000520770"/>
    </source>
</evidence>
<evidence type="ECO:0000313" key="5">
    <source>
        <dbReference type="Proteomes" id="UP000524535"/>
    </source>
</evidence>
<dbReference type="Proteomes" id="UP000520770">
    <property type="component" value="Unassembled WGS sequence"/>
</dbReference>
<keyword evidence="5" id="KW-1185">Reference proteome</keyword>
<dbReference type="Gene3D" id="6.10.250.730">
    <property type="match status" value="1"/>
</dbReference>
<dbReference type="AlphaFoldDB" id="A0A7W6UUD1"/>
<dbReference type="Proteomes" id="UP000576087">
    <property type="component" value="Unassembled WGS sequence"/>
</dbReference>
<organism evidence="3 6">
    <name type="scientific">Aliirhizobium cellulosilyticum</name>
    <dbReference type="NCBI Taxonomy" id="393664"/>
    <lineage>
        <taxon>Bacteria</taxon>
        <taxon>Pseudomonadati</taxon>
        <taxon>Pseudomonadota</taxon>
        <taxon>Alphaproteobacteria</taxon>
        <taxon>Hyphomicrobiales</taxon>
        <taxon>Rhizobiaceae</taxon>
        <taxon>Aliirhizobium</taxon>
    </lineage>
</organism>
<evidence type="ECO:0000313" key="2">
    <source>
        <dbReference type="EMBL" id="MBB4409833.1"/>
    </source>
</evidence>
<dbReference type="InterPro" id="IPR010385">
    <property type="entry name" value="DUF982"/>
</dbReference>
<dbReference type="EMBL" id="JACIGW010000001">
    <property type="protein sequence ID" value="MBB4347773.1"/>
    <property type="molecule type" value="Genomic_DNA"/>
</dbReference>
<protein>
    <recommendedName>
        <fullName evidence="7">DUF982 domain-containing protein</fullName>
    </recommendedName>
</protein>
<dbReference type="Proteomes" id="UP000524535">
    <property type="component" value="Unassembled WGS sequence"/>
</dbReference>
<reference evidence="4 5" key="1">
    <citation type="submission" date="2020-08" db="EMBL/GenBank/DDBJ databases">
        <title>Genomic Encyclopedia of Type Strains, Phase IV (KMG-V): Genome sequencing to study the core and pangenomes of soil and plant-associated prokaryotes.</title>
        <authorList>
            <person name="Whitman W."/>
        </authorList>
    </citation>
    <scope>NUCLEOTIDE SEQUENCE [LARGE SCALE GENOMIC DNA]</scope>
    <source>
        <strain evidence="2 5">SEMIA 444</strain>
        <strain evidence="1 4">SEMIA 448</strain>
        <strain evidence="3 6">SEMIA 452</strain>
    </source>
</reference>
<accession>A0A7W6UUD1</accession>
<dbReference type="Pfam" id="PF06169">
    <property type="entry name" value="DUF982"/>
    <property type="match status" value="1"/>
</dbReference>
<evidence type="ECO:0008006" key="7">
    <source>
        <dbReference type="Google" id="ProtNLM"/>
    </source>
</evidence>
<dbReference type="RefSeq" id="WP_183686141.1">
    <property type="nucleotide sequence ID" value="NZ_JACIGW010000001.1"/>
</dbReference>
<dbReference type="EMBL" id="JACIHM010000001">
    <property type="protein sequence ID" value="MBB4444520.1"/>
    <property type="molecule type" value="Genomic_DNA"/>
</dbReference>
<evidence type="ECO:0000313" key="3">
    <source>
        <dbReference type="EMBL" id="MBB4444520.1"/>
    </source>
</evidence>